<dbReference type="EMBL" id="SMCQ01000031">
    <property type="protein sequence ID" value="TCV91538.1"/>
    <property type="molecule type" value="Genomic_DNA"/>
</dbReference>
<proteinExistence type="predicted"/>
<organism evidence="2 3">
    <name type="scientific">Longibaculum muris</name>
    <dbReference type="NCBI Taxonomy" id="1796628"/>
    <lineage>
        <taxon>Bacteria</taxon>
        <taxon>Bacillati</taxon>
        <taxon>Bacillota</taxon>
        <taxon>Erysipelotrichia</taxon>
        <taxon>Erysipelotrichales</taxon>
        <taxon>Coprobacillaceae</taxon>
        <taxon>Longibaculum</taxon>
    </lineage>
</organism>
<gene>
    <name evidence="2" type="ORF">EDD60_13133</name>
</gene>
<keyword evidence="3" id="KW-1185">Reference proteome</keyword>
<dbReference type="GeneID" id="98916681"/>
<accession>A0A4R3YJI6</accession>
<dbReference type="RefSeq" id="WP_066450651.1">
    <property type="nucleotide sequence ID" value="NZ_JANKBF010000026.1"/>
</dbReference>
<keyword evidence="1" id="KW-0812">Transmembrane</keyword>
<feature type="transmembrane region" description="Helical" evidence="1">
    <location>
        <begin position="6"/>
        <end position="23"/>
    </location>
</feature>
<protein>
    <submittedName>
        <fullName evidence="2">Uncharacterized protein</fullName>
    </submittedName>
</protein>
<keyword evidence="1" id="KW-0472">Membrane</keyword>
<name>A0A4R3YJI6_9FIRM</name>
<evidence type="ECO:0000256" key="1">
    <source>
        <dbReference type="SAM" id="Phobius"/>
    </source>
</evidence>
<dbReference type="AlphaFoldDB" id="A0A4R3YJI6"/>
<sequence length="141" mass="16325">MKKILIILVSIILIIIIASFFALKEKQSNMYYIDKYTNTKIEYTSDEVTTISKFIKQLKSVEEKQVIDTYGEGTVYFGEQPQMFIDGESVHIYNTKLEEYIVIISDDGQDNYYISSKDNIDKLLDNIANISDSSIHPWESE</sequence>
<comment type="caution">
    <text evidence="2">The sequence shown here is derived from an EMBL/GenBank/DDBJ whole genome shotgun (WGS) entry which is preliminary data.</text>
</comment>
<keyword evidence="1" id="KW-1133">Transmembrane helix</keyword>
<dbReference type="Proteomes" id="UP000295515">
    <property type="component" value="Unassembled WGS sequence"/>
</dbReference>
<evidence type="ECO:0000313" key="2">
    <source>
        <dbReference type="EMBL" id="TCV91538.1"/>
    </source>
</evidence>
<reference evidence="2 3" key="1">
    <citation type="submission" date="2019-03" db="EMBL/GenBank/DDBJ databases">
        <title>Genomic Encyclopedia of Type Strains, Phase IV (KMG-IV): sequencing the most valuable type-strain genomes for metagenomic binning, comparative biology and taxonomic classification.</title>
        <authorList>
            <person name="Goeker M."/>
        </authorList>
    </citation>
    <scope>NUCLEOTIDE SEQUENCE [LARGE SCALE GENOMIC DNA]</scope>
    <source>
        <strain evidence="2 3">DSM 29487</strain>
    </source>
</reference>
<evidence type="ECO:0000313" key="3">
    <source>
        <dbReference type="Proteomes" id="UP000295515"/>
    </source>
</evidence>